<organism evidence="1 2">
    <name type="scientific">Laspinema palackyanum D2a</name>
    <dbReference type="NCBI Taxonomy" id="2953684"/>
    <lineage>
        <taxon>Bacteria</taxon>
        <taxon>Bacillati</taxon>
        <taxon>Cyanobacteriota</taxon>
        <taxon>Cyanophyceae</taxon>
        <taxon>Oscillatoriophycideae</taxon>
        <taxon>Oscillatoriales</taxon>
        <taxon>Laspinemataceae</taxon>
        <taxon>Laspinema</taxon>
        <taxon>Laspinema palackyanum</taxon>
    </lineage>
</organism>
<evidence type="ECO:0000313" key="2">
    <source>
        <dbReference type="Proteomes" id="UP001525890"/>
    </source>
</evidence>
<reference evidence="1 2" key="1">
    <citation type="journal article" date="2022" name="Front. Microbiol.">
        <title>High genomic differentiation and limited gene flow indicate recent cryptic speciation within the genus Laspinema (cyanobacteria).</title>
        <authorList>
            <person name="Stanojkovic A."/>
            <person name="Skoupy S."/>
            <person name="Skaloud P."/>
            <person name="Dvorak P."/>
        </authorList>
    </citation>
    <scope>NUCLEOTIDE SEQUENCE [LARGE SCALE GENOMIC DNA]</scope>
    <source>
        <strain evidence="1 2">D2a</strain>
    </source>
</reference>
<gene>
    <name evidence="1" type="ORF">NG799_01490</name>
</gene>
<dbReference type="EMBL" id="JAMXFF010000002">
    <property type="protein sequence ID" value="MCT7965004.1"/>
    <property type="molecule type" value="Genomic_DNA"/>
</dbReference>
<dbReference type="Proteomes" id="UP001525890">
    <property type="component" value="Unassembled WGS sequence"/>
</dbReference>
<protein>
    <submittedName>
        <fullName evidence="1">Uncharacterized protein</fullName>
    </submittedName>
</protein>
<accession>A0ABT2MJT0</accession>
<evidence type="ECO:0000313" key="1">
    <source>
        <dbReference type="EMBL" id="MCT7965004.1"/>
    </source>
</evidence>
<comment type="caution">
    <text evidence="1">The sequence shown here is derived from an EMBL/GenBank/DDBJ whole genome shotgun (WGS) entry which is preliminary data.</text>
</comment>
<sequence>MESTTALNAKGDRGVCQLPPSLLWVFTQKRFGLSVRRSHSRISTIAKSRASVG</sequence>
<dbReference type="RefSeq" id="WP_368004759.1">
    <property type="nucleotide sequence ID" value="NZ_JAMXFF010000002.1"/>
</dbReference>
<proteinExistence type="predicted"/>
<keyword evidence="2" id="KW-1185">Reference proteome</keyword>
<name>A0ABT2MJT0_9CYAN</name>